<dbReference type="EMBL" id="VSSQ01121045">
    <property type="protein sequence ID" value="MPN53675.1"/>
    <property type="molecule type" value="Genomic_DNA"/>
</dbReference>
<gene>
    <name evidence="2" type="ORF">SDC9_201339</name>
</gene>
<sequence>MIVHGQQAHSNADTCCDAANGGRTNERIGSCVHPGGNQNAAGSDILGTDAGHRFGAVERE</sequence>
<proteinExistence type="predicted"/>
<reference evidence="2" key="1">
    <citation type="submission" date="2019-08" db="EMBL/GenBank/DDBJ databases">
        <authorList>
            <person name="Kucharzyk K."/>
            <person name="Murdoch R.W."/>
            <person name="Higgins S."/>
            <person name="Loffler F."/>
        </authorList>
    </citation>
    <scope>NUCLEOTIDE SEQUENCE</scope>
</reference>
<feature type="compositionally biased region" description="Basic and acidic residues" evidence="1">
    <location>
        <begin position="50"/>
        <end position="60"/>
    </location>
</feature>
<evidence type="ECO:0000256" key="1">
    <source>
        <dbReference type="SAM" id="MobiDB-lite"/>
    </source>
</evidence>
<feature type="region of interest" description="Disordered" evidence="1">
    <location>
        <begin position="40"/>
        <end position="60"/>
    </location>
</feature>
<organism evidence="2">
    <name type="scientific">bioreactor metagenome</name>
    <dbReference type="NCBI Taxonomy" id="1076179"/>
    <lineage>
        <taxon>unclassified sequences</taxon>
        <taxon>metagenomes</taxon>
        <taxon>ecological metagenomes</taxon>
    </lineage>
</organism>
<protein>
    <submittedName>
        <fullName evidence="2">Uncharacterized protein</fullName>
    </submittedName>
</protein>
<comment type="caution">
    <text evidence="2">The sequence shown here is derived from an EMBL/GenBank/DDBJ whole genome shotgun (WGS) entry which is preliminary data.</text>
</comment>
<dbReference type="AlphaFoldDB" id="A0A645IQM5"/>
<name>A0A645IQM5_9ZZZZ</name>
<accession>A0A645IQM5</accession>
<evidence type="ECO:0000313" key="2">
    <source>
        <dbReference type="EMBL" id="MPN53675.1"/>
    </source>
</evidence>